<keyword evidence="5 6" id="KW-0472">Membrane</keyword>
<dbReference type="OrthoDB" id="5189031at2"/>
<keyword evidence="8" id="KW-1185">Reference proteome</keyword>
<dbReference type="Pfam" id="PF03073">
    <property type="entry name" value="TspO_MBR"/>
    <property type="match status" value="1"/>
</dbReference>
<dbReference type="STRING" id="717606.PaecuDRAFT_1179"/>
<dbReference type="RefSeq" id="WP_006037194.1">
    <property type="nucleotide sequence ID" value="NZ_AEDD01000003.1"/>
</dbReference>
<dbReference type="InterPro" id="IPR004307">
    <property type="entry name" value="TspO_MBR"/>
</dbReference>
<dbReference type="GO" id="GO:0016020">
    <property type="term" value="C:membrane"/>
    <property type="evidence" value="ECO:0007669"/>
    <property type="project" value="UniProtKB-SubCell"/>
</dbReference>
<evidence type="ECO:0000313" key="8">
    <source>
        <dbReference type="Proteomes" id="UP000005387"/>
    </source>
</evidence>
<sequence>MPKSRYRLLNIAMLIVMLVVNFLAERLPIGGVTTGEVSAQYPTLVTPANYAFSIWTLIYALLIGFAIYQTTPVGAGKPAIRAIGPWFAVTCGLNAAWLLLWHHYKITSSAYVMLALLLSLVYLYVRTRLAGGEPTFGERLFVHLPFSLYFGWISVASMVNFSVVLSIRVSGWHSLEVSQTAWAIGLLLFAVILGYLVGWLFRDPVYPLVIAWGLTAIAIKQHATHSVAIVAIIGAIATALLAFGIFAGRVRKRT</sequence>
<comment type="similarity">
    <text evidence="2">Belongs to the TspO/BZRP family.</text>
</comment>
<evidence type="ECO:0000256" key="2">
    <source>
        <dbReference type="ARBA" id="ARBA00007524"/>
    </source>
</evidence>
<evidence type="ECO:0000256" key="1">
    <source>
        <dbReference type="ARBA" id="ARBA00004141"/>
    </source>
</evidence>
<organism evidence="7 8">
    <name type="scientific">Paenibacillus curdlanolyticus YK9</name>
    <dbReference type="NCBI Taxonomy" id="717606"/>
    <lineage>
        <taxon>Bacteria</taxon>
        <taxon>Bacillati</taxon>
        <taxon>Bacillota</taxon>
        <taxon>Bacilli</taxon>
        <taxon>Bacillales</taxon>
        <taxon>Paenibacillaceae</taxon>
        <taxon>Paenibacillus</taxon>
    </lineage>
</organism>
<feature type="transmembrane region" description="Helical" evidence="6">
    <location>
        <begin position="106"/>
        <end position="125"/>
    </location>
</feature>
<evidence type="ECO:0000256" key="6">
    <source>
        <dbReference type="SAM" id="Phobius"/>
    </source>
</evidence>
<keyword evidence="3 6" id="KW-0812">Transmembrane</keyword>
<dbReference type="EMBL" id="AEDD01000003">
    <property type="protein sequence ID" value="EFM11573.1"/>
    <property type="molecule type" value="Genomic_DNA"/>
</dbReference>
<accession>E0I6A7</accession>
<reference evidence="7 8" key="1">
    <citation type="submission" date="2010-07" db="EMBL/GenBank/DDBJ databases">
        <title>The draft genome of Paenibacillus curdlanolyticus YK9.</title>
        <authorList>
            <consortium name="US DOE Joint Genome Institute (JGI-PGF)"/>
            <person name="Lucas S."/>
            <person name="Copeland A."/>
            <person name="Lapidus A."/>
            <person name="Cheng J.-F."/>
            <person name="Bruce D."/>
            <person name="Goodwin L."/>
            <person name="Pitluck S."/>
            <person name="Land M.L."/>
            <person name="Hauser L."/>
            <person name="Chang Y.-J."/>
            <person name="Jeffries C."/>
            <person name="Anderson I.J."/>
            <person name="Johnson E."/>
            <person name="Loganathan U."/>
            <person name="Mulhopadhyay B."/>
            <person name="Kyrpides N."/>
            <person name="Woyke T.J."/>
        </authorList>
    </citation>
    <scope>NUCLEOTIDE SEQUENCE [LARGE SCALE GENOMIC DNA]</scope>
    <source>
        <strain evidence="7 8">YK9</strain>
    </source>
</reference>
<evidence type="ECO:0000256" key="3">
    <source>
        <dbReference type="ARBA" id="ARBA00022692"/>
    </source>
</evidence>
<feature type="transmembrane region" description="Helical" evidence="6">
    <location>
        <begin position="48"/>
        <end position="68"/>
    </location>
</feature>
<evidence type="ECO:0000256" key="4">
    <source>
        <dbReference type="ARBA" id="ARBA00022989"/>
    </source>
</evidence>
<keyword evidence="4 6" id="KW-1133">Transmembrane helix</keyword>
<dbReference type="InterPro" id="IPR038330">
    <property type="entry name" value="TspO/MBR-related_sf"/>
</dbReference>
<evidence type="ECO:0000256" key="5">
    <source>
        <dbReference type="ARBA" id="ARBA00023136"/>
    </source>
</evidence>
<comment type="subcellular location">
    <subcellularLocation>
        <location evidence="1">Membrane</location>
        <topology evidence="1">Multi-pass membrane protein</topology>
    </subcellularLocation>
</comment>
<gene>
    <name evidence="7" type="ORF">PaecuDRAFT_1179</name>
</gene>
<dbReference type="AlphaFoldDB" id="E0I6A7"/>
<dbReference type="PANTHER" id="PTHR33802">
    <property type="entry name" value="SI:CH211-161H7.5-RELATED"/>
    <property type="match status" value="1"/>
</dbReference>
<dbReference type="PANTHER" id="PTHR33802:SF1">
    <property type="entry name" value="XK-RELATED PROTEIN"/>
    <property type="match status" value="1"/>
</dbReference>
<dbReference type="Gene3D" id="1.20.1260.100">
    <property type="entry name" value="TspO/MBR protein"/>
    <property type="match status" value="1"/>
</dbReference>
<proteinExistence type="inferred from homology"/>
<evidence type="ECO:0000313" key="7">
    <source>
        <dbReference type="EMBL" id="EFM11573.1"/>
    </source>
</evidence>
<dbReference type="Proteomes" id="UP000005387">
    <property type="component" value="Unassembled WGS sequence"/>
</dbReference>
<dbReference type="eggNOG" id="COG1030">
    <property type="taxonomic scope" value="Bacteria"/>
</dbReference>
<feature type="transmembrane region" description="Helical" evidence="6">
    <location>
        <begin position="179"/>
        <end position="198"/>
    </location>
</feature>
<protein>
    <submittedName>
        <fullName evidence="7">Uncharacterized membrane protein, putative permease</fullName>
    </submittedName>
</protein>
<feature type="transmembrane region" description="Helical" evidence="6">
    <location>
        <begin position="80"/>
        <end position="100"/>
    </location>
</feature>
<feature type="transmembrane region" description="Helical" evidence="6">
    <location>
        <begin position="205"/>
        <end position="223"/>
    </location>
</feature>
<feature type="transmembrane region" description="Helical" evidence="6">
    <location>
        <begin position="229"/>
        <end position="248"/>
    </location>
</feature>
<name>E0I6A7_9BACL</name>
<feature type="transmembrane region" description="Helical" evidence="6">
    <location>
        <begin position="146"/>
        <end position="167"/>
    </location>
</feature>